<feature type="transmembrane region" description="Helical" evidence="1">
    <location>
        <begin position="6"/>
        <end position="22"/>
    </location>
</feature>
<evidence type="ECO:0000313" key="3">
    <source>
        <dbReference type="Proteomes" id="UP000246352"/>
    </source>
</evidence>
<feature type="transmembrane region" description="Helical" evidence="1">
    <location>
        <begin position="342"/>
        <end position="361"/>
    </location>
</feature>
<comment type="caution">
    <text evidence="2">The sequence shown here is derived from an EMBL/GenBank/DDBJ whole genome shotgun (WGS) entry which is preliminary data.</text>
</comment>
<feature type="transmembrane region" description="Helical" evidence="1">
    <location>
        <begin position="117"/>
        <end position="135"/>
    </location>
</feature>
<dbReference type="EMBL" id="QGTR01000002">
    <property type="protein sequence ID" value="PWW01988.1"/>
    <property type="molecule type" value="Genomic_DNA"/>
</dbReference>
<dbReference type="OrthoDB" id="7857051at2"/>
<dbReference type="Proteomes" id="UP000246352">
    <property type="component" value="Unassembled WGS sequence"/>
</dbReference>
<feature type="transmembrane region" description="Helical" evidence="1">
    <location>
        <begin position="55"/>
        <end position="76"/>
    </location>
</feature>
<feature type="transmembrane region" description="Helical" evidence="1">
    <location>
        <begin position="488"/>
        <end position="508"/>
    </location>
</feature>
<keyword evidence="1" id="KW-1133">Transmembrane helix</keyword>
<keyword evidence="3" id="KW-1185">Reference proteome</keyword>
<organism evidence="2 3">
    <name type="scientific">Hoeflea marina</name>
    <dbReference type="NCBI Taxonomy" id="274592"/>
    <lineage>
        <taxon>Bacteria</taxon>
        <taxon>Pseudomonadati</taxon>
        <taxon>Pseudomonadota</taxon>
        <taxon>Alphaproteobacteria</taxon>
        <taxon>Hyphomicrobiales</taxon>
        <taxon>Rhizobiaceae</taxon>
        <taxon>Hoeflea</taxon>
    </lineage>
</organism>
<sequence length="605" mass="67697">MNGLIYAGFIAAGAVMLLIEAFRNFNSQTGHHPFELHPILKDVEVRNLCTTGETIAGFAFYAALYLIVYSVVLGSAEIYELVLDASNARTEVGATGGFIFPGSDTPVLSSTEYGKPIFVSAMLISFLSIGAVKPIEATMRSLAHRMAGIPRGVYKVIESLRAIPYERYTTGHSTPFAQKFINKSDKIDPANIYEAQKKYIKQTLIAIDCLSPATTTKNRTLYFPLYRMATLTELSDKLAAELGTLRLAIDEMDKELGREEEGSTNPISSKDVSEIFSELERMSSRACSNTMAVFAVLFVRNNRSIFSTNGPSRQRDLHTPRTPIEATKLFIEQRYNAEQNSFAVSFIISILLSSILIFFVYEQWHIWTAPACPEPTTEECLDKIKYAISQRSRTIEVTIWDTIRSGSVIFVSVFFVLVGREVRIEQQSWQTNWKFYQFPFLRLLAISFFSGISAVIISASVGVINVWWASDFEATQAQIITLFQDSSGFFAMHFGMGIILAFAALVNMDKHDHLSAIGTILISALFSALYFAYVWITIFLTYSGQFQPTPNDALFPESIRDTIVMSSTAFFFLIMFAVMLEVTELGGTIRSYKAKRPPPIEEAVR</sequence>
<keyword evidence="1" id="KW-0472">Membrane</keyword>
<dbReference type="AlphaFoldDB" id="A0A317PPX7"/>
<feature type="transmembrane region" description="Helical" evidence="1">
    <location>
        <begin position="520"/>
        <end position="542"/>
    </location>
</feature>
<feature type="transmembrane region" description="Helical" evidence="1">
    <location>
        <begin position="562"/>
        <end position="583"/>
    </location>
</feature>
<keyword evidence="1" id="KW-0812">Transmembrane</keyword>
<proteinExistence type="predicted"/>
<feature type="transmembrane region" description="Helical" evidence="1">
    <location>
        <begin position="402"/>
        <end position="419"/>
    </location>
</feature>
<accession>A0A317PPX7</accession>
<reference evidence="2 3" key="1">
    <citation type="submission" date="2018-05" db="EMBL/GenBank/DDBJ databases">
        <title>Genomic Encyclopedia of Type Strains, Phase IV (KMG-IV): sequencing the most valuable type-strain genomes for metagenomic binning, comparative biology and taxonomic classification.</title>
        <authorList>
            <person name="Goeker M."/>
        </authorList>
    </citation>
    <scope>NUCLEOTIDE SEQUENCE [LARGE SCALE GENOMIC DNA]</scope>
    <source>
        <strain evidence="2 3">DSM 16791</strain>
    </source>
</reference>
<protein>
    <submittedName>
        <fullName evidence="2">Uncharacterized protein</fullName>
    </submittedName>
</protein>
<feature type="transmembrane region" description="Helical" evidence="1">
    <location>
        <begin position="440"/>
        <end position="468"/>
    </location>
</feature>
<dbReference type="RefSeq" id="WP_146215579.1">
    <property type="nucleotide sequence ID" value="NZ_QGTR01000002.1"/>
</dbReference>
<evidence type="ECO:0000313" key="2">
    <source>
        <dbReference type="EMBL" id="PWW01988.1"/>
    </source>
</evidence>
<name>A0A317PPX7_9HYPH</name>
<evidence type="ECO:0000256" key="1">
    <source>
        <dbReference type="SAM" id="Phobius"/>
    </source>
</evidence>
<gene>
    <name evidence="2" type="ORF">DFR52_102653</name>
</gene>